<dbReference type="EMBL" id="JAJNCO010000016">
    <property type="protein sequence ID" value="MCD2114055.1"/>
    <property type="molecule type" value="Genomic_DNA"/>
</dbReference>
<protein>
    <recommendedName>
        <fullName evidence="3">Helix-turn-helix domain-containing protein</fullName>
    </recommendedName>
</protein>
<dbReference type="SUPFAM" id="SSF46785">
    <property type="entry name" value="Winged helix' DNA-binding domain"/>
    <property type="match status" value="1"/>
</dbReference>
<gene>
    <name evidence="1" type="ORF">LQ384_23345</name>
</gene>
<reference evidence="1" key="1">
    <citation type="submission" date="2021-11" db="EMBL/GenBank/DDBJ databases">
        <title>Development of a sustainable strategy for remediation of hydrocarbon-contaminated territories based on the waste exchange concept.</title>
        <authorList>
            <person name="Elkin A."/>
        </authorList>
    </citation>
    <scope>NUCLEOTIDE SEQUENCE</scope>
    <source>
        <strain evidence="1">IEGM 757</strain>
    </source>
</reference>
<evidence type="ECO:0008006" key="3">
    <source>
        <dbReference type="Google" id="ProtNLM"/>
    </source>
</evidence>
<organism evidence="1 2">
    <name type="scientific">Rhodococcus rhodochrous</name>
    <dbReference type="NCBI Taxonomy" id="1829"/>
    <lineage>
        <taxon>Bacteria</taxon>
        <taxon>Bacillati</taxon>
        <taxon>Actinomycetota</taxon>
        <taxon>Actinomycetes</taxon>
        <taxon>Mycobacteriales</taxon>
        <taxon>Nocardiaceae</taxon>
        <taxon>Rhodococcus</taxon>
    </lineage>
</organism>
<proteinExistence type="predicted"/>
<dbReference type="RefSeq" id="WP_230792162.1">
    <property type="nucleotide sequence ID" value="NZ_JAJNCO010000016.1"/>
</dbReference>
<dbReference type="AlphaFoldDB" id="A0AAW4XN46"/>
<evidence type="ECO:0000313" key="1">
    <source>
        <dbReference type="EMBL" id="MCD2114055.1"/>
    </source>
</evidence>
<evidence type="ECO:0000313" key="2">
    <source>
        <dbReference type="Proteomes" id="UP001198630"/>
    </source>
</evidence>
<accession>A0AAW4XN46</accession>
<comment type="caution">
    <text evidence="1">The sequence shown here is derived from an EMBL/GenBank/DDBJ whole genome shotgun (WGS) entry which is preliminary data.</text>
</comment>
<name>A0AAW4XN46_RHORH</name>
<sequence>MTYDPFAGLEDDTPPSPLEALTSLLSSVKREYCPVRNSFVQRPQGSADRSSTLALFVRNRQERALDAILTTYALQPVLSEDDPLPLGAWANILSTRKPCEITTVSKTFRVLEEMKLVTRERRGNKTIITPLLEDGSGQTWSKPGLLQAESPNEIDGYFTIPHEYWTKGYIDRLRLPGKAMLLIMLKETQGRPPFEMAVERAQRWYGISERTAERGYAELNTEGLLDIHIQRQASPRLPKGVLRERYFRALRDPFSTVRRRELQLEARKQSTAPKGGK</sequence>
<dbReference type="Proteomes" id="UP001198630">
    <property type="component" value="Unassembled WGS sequence"/>
</dbReference>
<dbReference type="InterPro" id="IPR036390">
    <property type="entry name" value="WH_DNA-bd_sf"/>
</dbReference>